<dbReference type="FunFam" id="1.10.10.10:FF:000001">
    <property type="entry name" value="LysR family transcriptional regulator"/>
    <property type="match status" value="1"/>
</dbReference>
<evidence type="ECO:0000313" key="6">
    <source>
        <dbReference type="EMBL" id="ROO86037.1"/>
    </source>
</evidence>
<dbReference type="GO" id="GO:0003677">
    <property type="term" value="F:DNA binding"/>
    <property type="evidence" value="ECO:0007669"/>
    <property type="project" value="UniProtKB-KW"/>
</dbReference>
<dbReference type="Pfam" id="PF00126">
    <property type="entry name" value="HTH_1"/>
    <property type="match status" value="1"/>
</dbReference>
<dbReference type="EMBL" id="RJKE01000001">
    <property type="protein sequence ID" value="ROO86037.1"/>
    <property type="molecule type" value="Genomic_DNA"/>
</dbReference>
<dbReference type="PANTHER" id="PTHR30346:SF28">
    <property type="entry name" value="HTH-TYPE TRANSCRIPTIONAL REGULATOR CYNR"/>
    <property type="match status" value="1"/>
</dbReference>
<dbReference type="GO" id="GO:0032993">
    <property type="term" value="C:protein-DNA complex"/>
    <property type="evidence" value="ECO:0007669"/>
    <property type="project" value="TreeGrafter"/>
</dbReference>
<gene>
    <name evidence="6" type="ORF">EDD29_3598</name>
</gene>
<dbReference type="RefSeq" id="WP_123665477.1">
    <property type="nucleotide sequence ID" value="NZ_RJKE01000001.1"/>
</dbReference>
<sequence length="299" mass="32334">MEQRQLEFFVAVAEELNFTRAAQRTHAVQSTVSASIRALERSLGTPLFERSTARVALTEAGRTLLPEARRALDALDQARASVDSLRSGVTGSLHVGTLSGLTAVDLRALVRDFRERHPRVRLTLSVDTAGTHGLLERLRAQTLDVAFVGLQTTQVPGIDLHPIATFQPRLLVSADHPLAGRAHATPAEVADEPFVDLPQGFCNRDRSDADFRRAGITRTVAVEVSDLTTIPSFVESGIGVALVPPLPAEAAAQVVPIPLDPPATPWTLSTAHLSTAPPTRALDSFRTLIDHHITSRDHY</sequence>
<reference evidence="6 7" key="1">
    <citation type="submission" date="2018-11" db="EMBL/GenBank/DDBJ databases">
        <title>Sequencing the genomes of 1000 actinobacteria strains.</title>
        <authorList>
            <person name="Klenk H.-P."/>
        </authorList>
    </citation>
    <scope>NUCLEOTIDE SEQUENCE [LARGE SCALE GENOMIC DNA]</scope>
    <source>
        <strain evidence="6 7">DSM 44254</strain>
    </source>
</reference>
<evidence type="ECO:0000256" key="2">
    <source>
        <dbReference type="ARBA" id="ARBA00023015"/>
    </source>
</evidence>
<dbReference type="SUPFAM" id="SSF53850">
    <property type="entry name" value="Periplasmic binding protein-like II"/>
    <property type="match status" value="1"/>
</dbReference>
<feature type="domain" description="HTH lysR-type" evidence="5">
    <location>
        <begin position="1"/>
        <end position="58"/>
    </location>
</feature>
<dbReference type="Gene3D" id="3.40.190.290">
    <property type="match status" value="1"/>
</dbReference>
<keyword evidence="7" id="KW-1185">Reference proteome</keyword>
<dbReference type="InterPro" id="IPR036388">
    <property type="entry name" value="WH-like_DNA-bd_sf"/>
</dbReference>
<evidence type="ECO:0000259" key="5">
    <source>
        <dbReference type="PROSITE" id="PS50931"/>
    </source>
</evidence>
<keyword evidence="3 6" id="KW-0238">DNA-binding</keyword>
<keyword evidence="4" id="KW-0804">Transcription</keyword>
<organism evidence="6 7">
    <name type="scientific">Actinocorallia herbida</name>
    <dbReference type="NCBI Taxonomy" id="58109"/>
    <lineage>
        <taxon>Bacteria</taxon>
        <taxon>Bacillati</taxon>
        <taxon>Actinomycetota</taxon>
        <taxon>Actinomycetes</taxon>
        <taxon>Streptosporangiales</taxon>
        <taxon>Thermomonosporaceae</taxon>
        <taxon>Actinocorallia</taxon>
    </lineage>
</organism>
<proteinExistence type="inferred from homology"/>
<comment type="similarity">
    <text evidence="1">Belongs to the LysR transcriptional regulatory family.</text>
</comment>
<name>A0A3N1CXL8_9ACTN</name>
<dbReference type="PROSITE" id="PS50931">
    <property type="entry name" value="HTH_LYSR"/>
    <property type="match status" value="1"/>
</dbReference>
<dbReference type="InterPro" id="IPR036390">
    <property type="entry name" value="WH_DNA-bd_sf"/>
</dbReference>
<dbReference type="InterPro" id="IPR000847">
    <property type="entry name" value="LysR_HTH_N"/>
</dbReference>
<dbReference type="PANTHER" id="PTHR30346">
    <property type="entry name" value="TRANSCRIPTIONAL DUAL REGULATOR HCAR-RELATED"/>
    <property type="match status" value="1"/>
</dbReference>
<dbReference type="InterPro" id="IPR005119">
    <property type="entry name" value="LysR_subst-bd"/>
</dbReference>
<dbReference type="SUPFAM" id="SSF46785">
    <property type="entry name" value="Winged helix' DNA-binding domain"/>
    <property type="match status" value="1"/>
</dbReference>
<dbReference type="OrthoDB" id="3181812at2"/>
<dbReference type="Proteomes" id="UP000272400">
    <property type="component" value="Unassembled WGS sequence"/>
</dbReference>
<dbReference type="PRINTS" id="PR00039">
    <property type="entry name" value="HTHLYSR"/>
</dbReference>
<evidence type="ECO:0000256" key="1">
    <source>
        <dbReference type="ARBA" id="ARBA00009437"/>
    </source>
</evidence>
<dbReference type="Pfam" id="PF03466">
    <property type="entry name" value="LysR_substrate"/>
    <property type="match status" value="1"/>
</dbReference>
<accession>A0A3N1CXL8</accession>
<dbReference type="AlphaFoldDB" id="A0A3N1CXL8"/>
<evidence type="ECO:0000256" key="3">
    <source>
        <dbReference type="ARBA" id="ARBA00023125"/>
    </source>
</evidence>
<evidence type="ECO:0000313" key="7">
    <source>
        <dbReference type="Proteomes" id="UP000272400"/>
    </source>
</evidence>
<keyword evidence="2" id="KW-0805">Transcription regulation</keyword>
<protein>
    <submittedName>
        <fullName evidence="6">DNA-binding transcriptional LysR family regulator</fullName>
    </submittedName>
</protein>
<dbReference type="Gene3D" id="1.10.10.10">
    <property type="entry name" value="Winged helix-like DNA-binding domain superfamily/Winged helix DNA-binding domain"/>
    <property type="match status" value="1"/>
</dbReference>
<comment type="caution">
    <text evidence="6">The sequence shown here is derived from an EMBL/GenBank/DDBJ whole genome shotgun (WGS) entry which is preliminary data.</text>
</comment>
<evidence type="ECO:0000256" key="4">
    <source>
        <dbReference type="ARBA" id="ARBA00023163"/>
    </source>
</evidence>
<dbReference type="GO" id="GO:0003700">
    <property type="term" value="F:DNA-binding transcription factor activity"/>
    <property type="evidence" value="ECO:0007669"/>
    <property type="project" value="InterPro"/>
</dbReference>